<dbReference type="InterPro" id="IPR036282">
    <property type="entry name" value="Glutathione-S-Trfase_C_sf"/>
</dbReference>
<name>A0AAD6ZX21_9AGAR</name>
<evidence type="ECO:0000256" key="2">
    <source>
        <dbReference type="ARBA" id="ARBA00009170"/>
    </source>
</evidence>
<comment type="caution">
    <text evidence="11">The sequence shown here is derived from an EMBL/GenBank/DDBJ whole genome shotgun (WGS) entry which is preliminary data.</text>
</comment>
<dbReference type="AlphaFoldDB" id="A0AAD6ZX21"/>
<keyword evidence="4" id="KW-1000">Mitochondrion outer membrane</keyword>
<dbReference type="Proteomes" id="UP001218218">
    <property type="component" value="Unassembled WGS sequence"/>
</dbReference>
<dbReference type="InterPro" id="IPR050931">
    <property type="entry name" value="Mito_Protein_Transport_Metaxin"/>
</dbReference>
<keyword evidence="7" id="KW-0472">Membrane</keyword>
<protein>
    <recommendedName>
        <fullName evidence="13">Mitochondrial outer membrane transport complex Sam37/metaxin N-terminal domain-containing protein</fullName>
    </recommendedName>
</protein>
<evidence type="ECO:0000256" key="3">
    <source>
        <dbReference type="ARBA" id="ARBA00022448"/>
    </source>
</evidence>
<dbReference type="Pfam" id="PF17171">
    <property type="entry name" value="GST_C_6"/>
    <property type="match status" value="1"/>
</dbReference>
<keyword evidence="8" id="KW-0732">Signal</keyword>
<dbReference type="SUPFAM" id="SSF47616">
    <property type="entry name" value="GST C-terminal domain-like"/>
    <property type="match status" value="1"/>
</dbReference>
<dbReference type="GO" id="GO:0001401">
    <property type="term" value="C:SAM complex"/>
    <property type="evidence" value="ECO:0007669"/>
    <property type="project" value="InterPro"/>
</dbReference>
<keyword evidence="6" id="KW-0496">Mitochondrion</keyword>
<comment type="similarity">
    <text evidence="2">Belongs to the metaxin family.</text>
</comment>
<feature type="domain" description="Mitochondrial outer membrane transport complex Sam37/metaxin N-terminal" evidence="9">
    <location>
        <begin position="21"/>
        <end position="147"/>
    </location>
</feature>
<evidence type="ECO:0000313" key="11">
    <source>
        <dbReference type="EMBL" id="KAJ7343286.1"/>
    </source>
</evidence>
<evidence type="ECO:0000256" key="7">
    <source>
        <dbReference type="ARBA" id="ARBA00023136"/>
    </source>
</evidence>
<sequence>MLPVLHIWPGEWGLLSTHLPSLVAALYLQLTAPGRFSISHCTNPDLSPSGALPFLTHDGQVVTSLSSIIKYTSSLEGANKTVDLDAGLTSFEASQKTAWCSHVEAKLGDLASYTLYSLPANWSKLIGMNIAYALPVPQRYYVPSRIRNMHRHRLEAAGLWVEQPAESTRLQFSTTTDHKEQIAQAFQRSKVVQTARDCLDIYARLLGENQFIYHERLTTLDIVLAAHVLVIIKPPFPDRLLTELLVDSYPTLVSHAERILARSLELPPPLRASPQGYSVWSLLPSLAHKQRREKTEEETQYERVGWGWFTLAAGSVGLFLLSTYNPLALQRSEEEEQSVVEVK</sequence>
<dbReference type="InterPro" id="IPR033468">
    <property type="entry name" value="Metaxin_GST"/>
</dbReference>
<feature type="signal peptide" evidence="8">
    <location>
        <begin position="1"/>
        <end position="25"/>
    </location>
</feature>
<proteinExistence type="inferred from homology"/>
<organism evidence="11 12">
    <name type="scientific">Mycena albidolilacea</name>
    <dbReference type="NCBI Taxonomy" id="1033008"/>
    <lineage>
        <taxon>Eukaryota</taxon>
        <taxon>Fungi</taxon>
        <taxon>Dikarya</taxon>
        <taxon>Basidiomycota</taxon>
        <taxon>Agaricomycotina</taxon>
        <taxon>Agaricomycetes</taxon>
        <taxon>Agaricomycetidae</taxon>
        <taxon>Agaricales</taxon>
        <taxon>Marasmiineae</taxon>
        <taxon>Mycenaceae</taxon>
        <taxon>Mycena</taxon>
    </lineage>
</organism>
<accession>A0AAD6ZX21</accession>
<keyword evidence="3" id="KW-0813">Transport</keyword>
<evidence type="ECO:0000259" key="10">
    <source>
        <dbReference type="Pfam" id="PF17171"/>
    </source>
</evidence>
<evidence type="ECO:0000256" key="6">
    <source>
        <dbReference type="ARBA" id="ARBA00023128"/>
    </source>
</evidence>
<evidence type="ECO:0008006" key="13">
    <source>
        <dbReference type="Google" id="ProtNLM"/>
    </source>
</evidence>
<feature type="domain" description="Metaxin glutathione S-transferase" evidence="10">
    <location>
        <begin position="195"/>
        <end position="259"/>
    </location>
</feature>
<reference evidence="11" key="1">
    <citation type="submission" date="2023-03" db="EMBL/GenBank/DDBJ databases">
        <title>Massive genome expansion in bonnet fungi (Mycena s.s.) driven by repeated elements and novel gene families across ecological guilds.</title>
        <authorList>
            <consortium name="Lawrence Berkeley National Laboratory"/>
            <person name="Harder C.B."/>
            <person name="Miyauchi S."/>
            <person name="Viragh M."/>
            <person name="Kuo A."/>
            <person name="Thoen E."/>
            <person name="Andreopoulos B."/>
            <person name="Lu D."/>
            <person name="Skrede I."/>
            <person name="Drula E."/>
            <person name="Henrissat B."/>
            <person name="Morin E."/>
            <person name="Kohler A."/>
            <person name="Barry K."/>
            <person name="LaButti K."/>
            <person name="Morin E."/>
            <person name="Salamov A."/>
            <person name="Lipzen A."/>
            <person name="Mereny Z."/>
            <person name="Hegedus B."/>
            <person name="Baldrian P."/>
            <person name="Stursova M."/>
            <person name="Weitz H."/>
            <person name="Taylor A."/>
            <person name="Grigoriev I.V."/>
            <person name="Nagy L.G."/>
            <person name="Martin F."/>
            <person name="Kauserud H."/>
        </authorList>
    </citation>
    <scope>NUCLEOTIDE SEQUENCE</scope>
    <source>
        <strain evidence="11">CBHHK002</strain>
    </source>
</reference>
<dbReference type="EMBL" id="JARIHO010000023">
    <property type="protein sequence ID" value="KAJ7343286.1"/>
    <property type="molecule type" value="Genomic_DNA"/>
</dbReference>
<dbReference type="PANTHER" id="PTHR12289:SF41">
    <property type="entry name" value="FAILED AXON CONNECTIONS-RELATED"/>
    <property type="match status" value="1"/>
</dbReference>
<dbReference type="PANTHER" id="PTHR12289">
    <property type="entry name" value="METAXIN RELATED"/>
    <property type="match status" value="1"/>
</dbReference>
<evidence type="ECO:0000256" key="4">
    <source>
        <dbReference type="ARBA" id="ARBA00022787"/>
    </source>
</evidence>
<dbReference type="Pfam" id="PF10568">
    <property type="entry name" value="Tom37"/>
    <property type="match status" value="1"/>
</dbReference>
<dbReference type="GO" id="GO:0015031">
    <property type="term" value="P:protein transport"/>
    <property type="evidence" value="ECO:0007669"/>
    <property type="project" value="UniProtKB-KW"/>
</dbReference>
<keyword evidence="5" id="KW-0653">Protein transport</keyword>
<keyword evidence="12" id="KW-1185">Reference proteome</keyword>
<evidence type="ECO:0000256" key="1">
    <source>
        <dbReference type="ARBA" id="ARBA00004294"/>
    </source>
</evidence>
<dbReference type="Gene3D" id="1.20.1050.10">
    <property type="match status" value="1"/>
</dbReference>
<evidence type="ECO:0000256" key="5">
    <source>
        <dbReference type="ARBA" id="ARBA00022927"/>
    </source>
</evidence>
<evidence type="ECO:0000256" key="8">
    <source>
        <dbReference type="SAM" id="SignalP"/>
    </source>
</evidence>
<evidence type="ECO:0000259" key="9">
    <source>
        <dbReference type="Pfam" id="PF10568"/>
    </source>
</evidence>
<evidence type="ECO:0000313" key="12">
    <source>
        <dbReference type="Proteomes" id="UP001218218"/>
    </source>
</evidence>
<dbReference type="GO" id="GO:0007005">
    <property type="term" value="P:mitochondrion organization"/>
    <property type="evidence" value="ECO:0007669"/>
    <property type="project" value="TreeGrafter"/>
</dbReference>
<dbReference type="InterPro" id="IPR019564">
    <property type="entry name" value="Sam37/metaxin_N"/>
</dbReference>
<comment type="subcellular location">
    <subcellularLocation>
        <location evidence="1">Mitochondrion outer membrane</location>
    </subcellularLocation>
</comment>
<feature type="chain" id="PRO_5042170791" description="Mitochondrial outer membrane transport complex Sam37/metaxin N-terminal domain-containing protein" evidence="8">
    <location>
        <begin position="26"/>
        <end position="343"/>
    </location>
</feature>
<gene>
    <name evidence="11" type="ORF">DFH08DRAFT_746745</name>
</gene>